<dbReference type="InterPro" id="IPR003340">
    <property type="entry name" value="B3_DNA-bd"/>
</dbReference>
<keyword evidence="2" id="KW-0805">Transcription regulation</keyword>
<evidence type="ECO:0000256" key="1">
    <source>
        <dbReference type="ARBA" id="ARBA00004123"/>
    </source>
</evidence>
<evidence type="ECO:0000259" key="7">
    <source>
        <dbReference type="PROSITE" id="PS50863"/>
    </source>
</evidence>
<keyword evidence="3" id="KW-0238">DNA-binding</keyword>
<dbReference type="EMBL" id="AUSU01001318">
    <property type="protein sequence ID" value="EPS71296.1"/>
    <property type="molecule type" value="Genomic_DNA"/>
</dbReference>
<evidence type="ECO:0000256" key="6">
    <source>
        <dbReference type="SAM" id="MobiDB-lite"/>
    </source>
</evidence>
<gene>
    <name evidence="8" type="ORF">M569_03466</name>
</gene>
<accession>S8D1S6</accession>
<feature type="domain" description="TF-B3" evidence="7">
    <location>
        <begin position="151"/>
        <end position="249"/>
    </location>
</feature>
<evidence type="ECO:0000256" key="2">
    <source>
        <dbReference type="ARBA" id="ARBA00023015"/>
    </source>
</evidence>
<evidence type="ECO:0000256" key="5">
    <source>
        <dbReference type="ARBA" id="ARBA00023242"/>
    </source>
</evidence>
<evidence type="ECO:0000256" key="4">
    <source>
        <dbReference type="ARBA" id="ARBA00023163"/>
    </source>
</evidence>
<dbReference type="InterPro" id="IPR050655">
    <property type="entry name" value="Plant_B3_domain"/>
</dbReference>
<keyword evidence="9" id="KW-1185">Reference proteome</keyword>
<dbReference type="PANTHER" id="PTHR31920:SF145">
    <property type="entry name" value="B3 DOMAIN-CONTAINING PROTEIN REM20-LIKE ISOFORM X1"/>
    <property type="match status" value="1"/>
</dbReference>
<dbReference type="Pfam" id="PF02362">
    <property type="entry name" value="B3"/>
    <property type="match status" value="2"/>
</dbReference>
<dbReference type="InterPro" id="IPR015300">
    <property type="entry name" value="DNA-bd_pseudobarrel_sf"/>
</dbReference>
<name>S8D1S6_9LAMI</name>
<dbReference type="SMART" id="SM01019">
    <property type="entry name" value="B3"/>
    <property type="match status" value="2"/>
</dbReference>
<sequence length="250" mass="28370">MGRRPSSGTDSSSSFLKFLNDDDFDSRLKIPSRFVKKHGGVFRRGFCYLTAGGFPRRRWRVWVERLGQDHFLGDGWERFAKDVGLNLGYYVVFSCADRSELEVSVYYTSGCRKENESGGIPATPPKIKREEEEEEEEKVFPCGRVQRAPKSWIFSRRLTADHMESMEIPASFMRDTAMAAYRSVVLRGGGGGGRGVWHVTIEEIGGVFQMRSGWSNFVMDNGVEIGDSVWFKFIPGSGNEIDIHLTRKKL</sequence>
<evidence type="ECO:0000313" key="9">
    <source>
        <dbReference type="Proteomes" id="UP000015453"/>
    </source>
</evidence>
<dbReference type="Gene3D" id="2.40.330.10">
    <property type="entry name" value="DNA-binding pseudobarrel domain"/>
    <property type="match status" value="2"/>
</dbReference>
<keyword evidence="4" id="KW-0804">Transcription</keyword>
<proteinExistence type="predicted"/>
<dbReference type="PANTHER" id="PTHR31920">
    <property type="entry name" value="B3 DOMAIN-CONTAINING"/>
    <property type="match status" value="1"/>
</dbReference>
<keyword evidence="5" id="KW-0539">Nucleus</keyword>
<evidence type="ECO:0000256" key="3">
    <source>
        <dbReference type="ARBA" id="ARBA00023125"/>
    </source>
</evidence>
<feature type="region of interest" description="Disordered" evidence="6">
    <location>
        <begin position="116"/>
        <end position="135"/>
    </location>
</feature>
<dbReference type="AlphaFoldDB" id="S8D1S6"/>
<dbReference type="SUPFAM" id="SSF101936">
    <property type="entry name" value="DNA-binding pseudobarrel domain"/>
    <property type="match status" value="2"/>
</dbReference>
<dbReference type="OrthoDB" id="912016at2759"/>
<comment type="caution">
    <text evidence="8">The sequence shown here is derived from an EMBL/GenBank/DDBJ whole genome shotgun (WGS) entry which is preliminary data.</text>
</comment>
<dbReference type="Proteomes" id="UP000015453">
    <property type="component" value="Unassembled WGS sequence"/>
</dbReference>
<comment type="subcellular location">
    <subcellularLocation>
        <location evidence="1">Nucleus</location>
    </subcellularLocation>
</comment>
<reference evidence="8 9" key="1">
    <citation type="journal article" date="2013" name="BMC Genomics">
        <title>The miniature genome of a carnivorous plant Genlisea aurea contains a low number of genes and short non-coding sequences.</title>
        <authorList>
            <person name="Leushkin E.V."/>
            <person name="Sutormin R.A."/>
            <person name="Nabieva E.R."/>
            <person name="Penin A.A."/>
            <person name="Kondrashov A.S."/>
            <person name="Logacheva M.D."/>
        </authorList>
    </citation>
    <scope>NUCLEOTIDE SEQUENCE [LARGE SCALE GENOMIC DNA]</scope>
</reference>
<dbReference type="GO" id="GO:0003677">
    <property type="term" value="F:DNA binding"/>
    <property type="evidence" value="ECO:0007669"/>
    <property type="project" value="UniProtKB-KW"/>
</dbReference>
<organism evidence="8 9">
    <name type="scientific">Genlisea aurea</name>
    <dbReference type="NCBI Taxonomy" id="192259"/>
    <lineage>
        <taxon>Eukaryota</taxon>
        <taxon>Viridiplantae</taxon>
        <taxon>Streptophyta</taxon>
        <taxon>Embryophyta</taxon>
        <taxon>Tracheophyta</taxon>
        <taxon>Spermatophyta</taxon>
        <taxon>Magnoliopsida</taxon>
        <taxon>eudicotyledons</taxon>
        <taxon>Gunneridae</taxon>
        <taxon>Pentapetalae</taxon>
        <taxon>asterids</taxon>
        <taxon>lamiids</taxon>
        <taxon>Lamiales</taxon>
        <taxon>Lentibulariaceae</taxon>
        <taxon>Genlisea</taxon>
    </lineage>
</organism>
<protein>
    <recommendedName>
        <fullName evidence="7">TF-B3 domain-containing protein</fullName>
    </recommendedName>
</protein>
<evidence type="ECO:0000313" key="8">
    <source>
        <dbReference type="EMBL" id="EPS71296.1"/>
    </source>
</evidence>
<dbReference type="PROSITE" id="PS50863">
    <property type="entry name" value="B3"/>
    <property type="match status" value="2"/>
</dbReference>
<dbReference type="GO" id="GO:0005634">
    <property type="term" value="C:nucleus"/>
    <property type="evidence" value="ECO:0007669"/>
    <property type="project" value="UniProtKB-SubCell"/>
</dbReference>
<feature type="domain" description="TF-B3" evidence="7">
    <location>
        <begin position="13"/>
        <end position="109"/>
    </location>
</feature>